<dbReference type="HOGENOM" id="CLU_1283127_0_0_1"/>
<feature type="signal peptide" evidence="2">
    <location>
        <begin position="1"/>
        <end position="28"/>
    </location>
</feature>
<dbReference type="AlphaFoldDB" id="Q2HA37"/>
<dbReference type="EMBL" id="CH408030">
    <property type="protein sequence ID" value="EAQ90982.1"/>
    <property type="molecule type" value="Genomic_DNA"/>
</dbReference>
<name>Q2HA37_CHAGB</name>
<evidence type="ECO:0000256" key="1">
    <source>
        <dbReference type="SAM" id="MobiDB-lite"/>
    </source>
</evidence>
<organism evidence="3 4">
    <name type="scientific">Chaetomium globosum (strain ATCC 6205 / CBS 148.51 / DSM 1962 / NBRC 6347 / NRRL 1970)</name>
    <name type="common">Soil fungus</name>
    <dbReference type="NCBI Taxonomy" id="306901"/>
    <lineage>
        <taxon>Eukaryota</taxon>
        <taxon>Fungi</taxon>
        <taxon>Dikarya</taxon>
        <taxon>Ascomycota</taxon>
        <taxon>Pezizomycotina</taxon>
        <taxon>Sordariomycetes</taxon>
        <taxon>Sordariomycetidae</taxon>
        <taxon>Sordariales</taxon>
        <taxon>Chaetomiaceae</taxon>
        <taxon>Chaetomium</taxon>
    </lineage>
</organism>
<evidence type="ECO:0000313" key="4">
    <source>
        <dbReference type="Proteomes" id="UP000001056"/>
    </source>
</evidence>
<accession>Q2HA37</accession>
<keyword evidence="4" id="KW-1185">Reference proteome</keyword>
<keyword evidence="2" id="KW-0732">Signal</keyword>
<dbReference type="RefSeq" id="XP_001229433.1">
    <property type="nucleotide sequence ID" value="XM_001229432.1"/>
</dbReference>
<evidence type="ECO:0000256" key="2">
    <source>
        <dbReference type="SAM" id="SignalP"/>
    </source>
</evidence>
<sequence>MIFLRAVTGRQMLLCKCLFAVSGWQSQGARGVGRANDGHVWAYNGEGYWTFGVQGRHRTARRHGRRDHTRVGMFAVRLGQDVEEEGVGPPPVLPPGSAGKRRTIHPAHTDPKGHNRATKPVLEDNPSNNRRRTRGGGVSVTARLLMGLDEADEASHTIAARGPNGPEPNDFLGKMRFERHLHGYKPLESSKATTRLELGAFGQRLTNAWADLHPA</sequence>
<feature type="region of interest" description="Disordered" evidence="1">
    <location>
        <begin position="81"/>
        <end position="136"/>
    </location>
</feature>
<protein>
    <submittedName>
        <fullName evidence="3">Uncharacterized protein</fullName>
    </submittedName>
</protein>
<dbReference type="InParanoid" id="Q2HA37"/>
<proteinExistence type="predicted"/>
<feature type="chain" id="PRO_5004209084" evidence="2">
    <location>
        <begin position="29"/>
        <end position="215"/>
    </location>
</feature>
<dbReference type="VEuPathDB" id="FungiDB:CHGG_02917"/>
<dbReference type="Proteomes" id="UP000001056">
    <property type="component" value="Unassembled WGS sequence"/>
</dbReference>
<reference evidence="4" key="1">
    <citation type="journal article" date="2015" name="Genome Announc.">
        <title>Draft genome sequence of the cellulolytic fungus Chaetomium globosum.</title>
        <authorList>
            <person name="Cuomo C.A."/>
            <person name="Untereiner W.A."/>
            <person name="Ma L.-J."/>
            <person name="Grabherr M."/>
            <person name="Birren B.W."/>
        </authorList>
    </citation>
    <scope>NUCLEOTIDE SEQUENCE [LARGE SCALE GENOMIC DNA]</scope>
    <source>
        <strain evidence="4">ATCC 6205 / CBS 148.51 / DSM 1962 / NBRC 6347 / NRRL 1970</strain>
    </source>
</reference>
<evidence type="ECO:0000313" key="3">
    <source>
        <dbReference type="EMBL" id="EAQ90982.1"/>
    </source>
</evidence>
<gene>
    <name evidence="3" type="ORF">CHGG_02917</name>
</gene>
<dbReference type="GeneID" id="4388688"/>
<dbReference type="OrthoDB" id="10653343at2759"/>